<sequence length="223" mass="24279">MVADPTGAGEGGVPPRGTAICSVRRFVPLGGTPEVPEGPGGTDRVRCVIEIVEYRDAWPALFAELGHRLRAGLGDVALRIDHIGSTAVPGMRAKPVIDIQVSVGAFEPADFRAPLEAAGFAFRAGNPDLTKRYFRETSGPRTHVHVRRAGSFAEQLCLLLRDYLRDSPADAELYGARKALLTERYDTDRRAYTGEKSSVVWELVRRADVWAQARGWQPGPSDA</sequence>
<evidence type="ECO:0000313" key="2">
    <source>
        <dbReference type="Proteomes" id="UP000275579"/>
    </source>
</evidence>
<dbReference type="Proteomes" id="UP000275579">
    <property type="component" value="Chromosome"/>
</dbReference>
<name>A0A3Q9K5Z5_9ACTN</name>
<dbReference type="AlphaFoldDB" id="A0A3Q9K5Z5"/>
<dbReference type="Gene3D" id="3.30.460.10">
    <property type="entry name" value="Beta Polymerase, domain 2"/>
    <property type="match status" value="1"/>
</dbReference>
<reference evidence="1 2" key="1">
    <citation type="submission" date="2018-04" db="EMBL/GenBank/DDBJ databases">
        <title>Complete genome sequences of Streptomyces lydicus strain WYEC and characterization of antagonistic properties of biological control agents.</title>
        <authorList>
            <person name="Mariita R.M."/>
            <person name="Sello J.K."/>
        </authorList>
    </citation>
    <scope>NUCLEOTIDE SEQUENCE [LARGE SCALE GENOMIC DNA]</scope>
    <source>
        <strain evidence="1 2">WYEC 108</strain>
    </source>
</reference>
<dbReference type="SUPFAM" id="SSF81301">
    <property type="entry name" value="Nucleotidyltransferase"/>
    <property type="match status" value="1"/>
</dbReference>
<dbReference type="EMBL" id="CP029042">
    <property type="protein sequence ID" value="AZS69623.1"/>
    <property type="molecule type" value="Genomic_DNA"/>
</dbReference>
<evidence type="ECO:0000313" key="1">
    <source>
        <dbReference type="EMBL" id="AZS69623.1"/>
    </source>
</evidence>
<dbReference type="PANTHER" id="PTHR34822:SF1">
    <property type="entry name" value="GRPB FAMILY PROTEIN"/>
    <property type="match status" value="1"/>
</dbReference>
<proteinExistence type="predicted"/>
<dbReference type="Pfam" id="PF04229">
    <property type="entry name" value="GrpB"/>
    <property type="match status" value="1"/>
</dbReference>
<protein>
    <recommendedName>
        <fullName evidence="3">GrpB family protein</fullName>
    </recommendedName>
</protein>
<organism evidence="1 2">
    <name type="scientific">Streptomyces lydicus</name>
    <dbReference type="NCBI Taxonomy" id="47763"/>
    <lineage>
        <taxon>Bacteria</taxon>
        <taxon>Bacillati</taxon>
        <taxon>Actinomycetota</taxon>
        <taxon>Actinomycetes</taxon>
        <taxon>Kitasatosporales</taxon>
        <taxon>Streptomycetaceae</taxon>
        <taxon>Streptomyces</taxon>
    </lineage>
</organism>
<dbReference type="InterPro" id="IPR043519">
    <property type="entry name" value="NT_sf"/>
</dbReference>
<gene>
    <name evidence="1" type="ORF">DDE74_00230</name>
</gene>
<dbReference type="PANTHER" id="PTHR34822">
    <property type="entry name" value="GRPB DOMAIN PROTEIN (AFU_ORTHOLOGUE AFUA_1G01530)"/>
    <property type="match status" value="1"/>
</dbReference>
<evidence type="ECO:0008006" key="3">
    <source>
        <dbReference type="Google" id="ProtNLM"/>
    </source>
</evidence>
<accession>A0A3Q9K5Z5</accession>
<dbReference type="InterPro" id="IPR007344">
    <property type="entry name" value="GrpB/CoaE"/>
</dbReference>